<feature type="compositionally biased region" description="Basic and acidic residues" evidence="1">
    <location>
        <begin position="59"/>
        <end position="71"/>
    </location>
</feature>
<evidence type="ECO:0008006" key="6">
    <source>
        <dbReference type="Google" id="ProtNLM"/>
    </source>
</evidence>
<reference evidence="4" key="1">
    <citation type="submission" date="2023-10" db="EMBL/GenBank/DDBJ databases">
        <title>Chromosome-level genome of the transformable northern wattle, Acacia crassicarpa.</title>
        <authorList>
            <person name="Massaro I."/>
            <person name="Sinha N.R."/>
            <person name="Poethig S."/>
            <person name="Leichty A.R."/>
        </authorList>
    </citation>
    <scope>NUCLEOTIDE SEQUENCE</scope>
    <source>
        <strain evidence="4">Acra3RX</strain>
        <tissue evidence="4">Leaf</tissue>
    </source>
</reference>
<evidence type="ECO:0000259" key="3">
    <source>
        <dbReference type="Pfam" id="PF04783"/>
    </source>
</evidence>
<name>A0AAE1IYD0_9FABA</name>
<sequence length="658" mass="74775">MGCTSSSLNDLPAVALCRQRCAFLHETIRHSHALSAAHLSYLNSLQSIALSLQLPPHSSDSDSDHPNHDDQSYPQSHIPFPAAAYMKHNVTPFQLYEQMTTSDPHALPMGQYSSFSHTNPNNPSPYHPHQTFGAYYSSASPCGPQSSPFASSSHHPPPSIYSPWGCYDEDGLYSQHRTSQELKQIKEQEGIPDLEDDDEYELVSPDDGAGNHPKFTKHNHTELTEASLIQTMPMASMEELEHQVHADQERFGDAFEVASELVELQFRRASESAMEIATILDAGPLSYYPNKHAARQAFSKILKLVALPLSLMVSSRPSISKVYKIGPRSLELEGDLLNRSRSLSSTLHKLHLWEKKLYKEVKAEEKIRVLHDRKCRMLKRLDERGADFQNVDTTQTSIKNLSTKIKMAIQVVDLISEKINKIRDEELWPQVNELIQGLTRMWKSMLECHRIQCEVIREAGNLGWMGHRKKGGVAHEATKQVEQEVMNWGVQFCCWISAQKRYVRALNNWLLKCLMEETVESVVSPGRMGAPPVFVICNRWSQAMERMCEKEVVERMSVFMRRVIQTWEQERLEIMLDKDVEGNEGRDDQKLQKQIEEAKQKMVAALREVNINEEGEDNVSTSLEGSLLQILEAMERFTGTCAGLYQELLQGSDEHIHA</sequence>
<dbReference type="AlphaFoldDB" id="A0AAE1IYD0"/>
<dbReference type="Proteomes" id="UP001293593">
    <property type="component" value="Unassembled WGS sequence"/>
</dbReference>
<feature type="domain" description="DUF630" evidence="3">
    <location>
        <begin position="1"/>
        <end position="53"/>
    </location>
</feature>
<comment type="caution">
    <text evidence="4">The sequence shown here is derived from an EMBL/GenBank/DDBJ whole genome shotgun (WGS) entry which is preliminary data.</text>
</comment>
<keyword evidence="5" id="KW-1185">Reference proteome</keyword>
<dbReference type="PANTHER" id="PTHR21450:SF41">
    <property type="entry name" value="RNA POLYMERASE SUBUNIT BETA, PUTATIVE (DUF630 AND DUF632)-RELATED"/>
    <property type="match status" value="1"/>
</dbReference>
<evidence type="ECO:0000256" key="1">
    <source>
        <dbReference type="SAM" id="MobiDB-lite"/>
    </source>
</evidence>
<dbReference type="InterPro" id="IPR006867">
    <property type="entry name" value="DUF632"/>
</dbReference>
<dbReference type="Pfam" id="PF04782">
    <property type="entry name" value="DUF632"/>
    <property type="match status" value="1"/>
</dbReference>
<proteinExistence type="predicted"/>
<evidence type="ECO:0000313" key="5">
    <source>
        <dbReference type="Proteomes" id="UP001293593"/>
    </source>
</evidence>
<feature type="region of interest" description="Disordered" evidence="1">
    <location>
        <begin position="188"/>
        <end position="221"/>
    </location>
</feature>
<dbReference type="EMBL" id="JAWXYG010000011">
    <property type="protein sequence ID" value="KAK4258449.1"/>
    <property type="molecule type" value="Genomic_DNA"/>
</dbReference>
<dbReference type="PANTHER" id="PTHR21450">
    <property type="entry name" value="PROTEIN ALTERED PHOSPHATE STARVATION RESPONSE 1"/>
    <property type="match status" value="1"/>
</dbReference>
<gene>
    <name evidence="4" type="ORF">QN277_004898</name>
</gene>
<dbReference type="InterPro" id="IPR006868">
    <property type="entry name" value="DUF630"/>
</dbReference>
<evidence type="ECO:0000259" key="2">
    <source>
        <dbReference type="Pfam" id="PF04782"/>
    </source>
</evidence>
<feature type="region of interest" description="Disordered" evidence="1">
    <location>
        <begin position="54"/>
        <end position="77"/>
    </location>
</feature>
<evidence type="ECO:0000313" key="4">
    <source>
        <dbReference type="EMBL" id="KAK4258449.1"/>
    </source>
</evidence>
<dbReference type="Pfam" id="PF04783">
    <property type="entry name" value="DUF630"/>
    <property type="match status" value="1"/>
</dbReference>
<feature type="domain" description="DUF632" evidence="2">
    <location>
        <begin position="262"/>
        <end position="563"/>
    </location>
</feature>
<protein>
    <recommendedName>
        <fullName evidence="6">Nitrate regulatory gene2 protein-like</fullName>
    </recommendedName>
</protein>
<organism evidence="4 5">
    <name type="scientific">Acacia crassicarpa</name>
    <name type="common">northern wattle</name>
    <dbReference type="NCBI Taxonomy" id="499986"/>
    <lineage>
        <taxon>Eukaryota</taxon>
        <taxon>Viridiplantae</taxon>
        <taxon>Streptophyta</taxon>
        <taxon>Embryophyta</taxon>
        <taxon>Tracheophyta</taxon>
        <taxon>Spermatophyta</taxon>
        <taxon>Magnoliopsida</taxon>
        <taxon>eudicotyledons</taxon>
        <taxon>Gunneridae</taxon>
        <taxon>Pentapetalae</taxon>
        <taxon>rosids</taxon>
        <taxon>fabids</taxon>
        <taxon>Fabales</taxon>
        <taxon>Fabaceae</taxon>
        <taxon>Caesalpinioideae</taxon>
        <taxon>mimosoid clade</taxon>
        <taxon>Acacieae</taxon>
        <taxon>Acacia</taxon>
    </lineage>
</organism>
<feature type="compositionally biased region" description="Acidic residues" evidence="1">
    <location>
        <begin position="190"/>
        <end position="201"/>
    </location>
</feature>
<accession>A0AAE1IYD0</accession>